<organism evidence="1 2">
    <name type="scientific">Streptomyces sp. 900105245</name>
    <dbReference type="NCBI Taxonomy" id="3154379"/>
    <lineage>
        <taxon>Bacteria</taxon>
        <taxon>Bacillati</taxon>
        <taxon>Actinomycetota</taxon>
        <taxon>Actinomycetes</taxon>
        <taxon>Kitasatosporales</taxon>
        <taxon>Streptomycetaceae</taxon>
        <taxon>Streptomyces</taxon>
    </lineage>
</organism>
<gene>
    <name evidence="1" type="ORF">ABT272_29710</name>
</gene>
<proteinExistence type="predicted"/>
<reference evidence="1 2" key="1">
    <citation type="submission" date="2024-06" db="EMBL/GenBank/DDBJ databases">
        <title>The Natural Products Discovery Center: Release of the First 8490 Sequenced Strains for Exploring Actinobacteria Biosynthetic Diversity.</title>
        <authorList>
            <person name="Kalkreuter E."/>
            <person name="Kautsar S.A."/>
            <person name="Yang D."/>
            <person name="Bader C.D."/>
            <person name="Teijaro C.N."/>
            <person name="Fluegel L."/>
            <person name="Davis C.M."/>
            <person name="Simpson J.R."/>
            <person name="Lauterbach L."/>
            <person name="Steele A.D."/>
            <person name="Gui C."/>
            <person name="Meng S."/>
            <person name="Li G."/>
            <person name="Viehrig K."/>
            <person name="Ye F."/>
            <person name="Su P."/>
            <person name="Kiefer A.F."/>
            <person name="Nichols A."/>
            <person name="Cepeda A.J."/>
            <person name="Yan W."/>
            <person name="Fan B."/>
            <person name="Jiang Y."/>
            <person name="Adhikari A."/>
            <person name="Zheng C.-J."/>
            <person name="Schuster L."/>
            <person name="Cowan T.M."/>
            <person name="Smanski M.J."/>
            <person name="Chevrette M.G."/>
            <person name="De Carvalho L.P.S."/>
            <person name="Shen B."/>
        </authorList>
    </citation>
    <scope>NUCLEOTIDE SEQUENCE [LARGE SCALE GENOMIC DNA]</scope>
    <source>
        <strain evidence="1 2">NPDC001166</strain>
    </source>
</reference>
<dbReference type="EMBL" id="JBEPAZ010000034">
    <property type="protein sequence ID" value="MER6431870.1"/>
    <property type="molecule type" value="Genomic_DNA"/>
</dbReference>
<keyword evidence="2" id="KW-1185">Reference proteome</keyword>
<evidence type="ECO:0000313" key="2">
    <source>
        <dbReference type="Proteomes" id="UP001470023"/>
    </source>
</evidence>
<name>A0ABV1UE13_9ACTN</name>
<protein>
    <submittedName>
        <fullName evidence="1">Uncharacterized protein</fullName>
    </submittedName>
</protein>
<comment type="caution">
    <text evidence="1">The sequence shown here is derived from an EMBL/GenBank/DDBJ whole genome shotgun (WGS) entry which is preliminary data.</text>
</comment>
<dbReference type="RefSeq" id="WP_073901700.1">
    <property type="nucleotide sequence ID" value="NZ_JBEOYA010000128.1"/>
</dbReference>
<dbReference type="Proteomes" id="UP001470023">
    <property type="component" value="Unassembled WGS sequence"/>
</dbReference>
<sequence length="61" mass="6426">MATALSTEIQQRIVEETGDAAPSTDDAAAFEAWLDGIKDSHEELYAGIAAEIETAVMTKAA</sequence>
<evidence type="ECO:0000313" key="1">
    <source>
        <dbReference type="EMBL" id="MER6431870.1"/>
    </source>
</evidence>
<accession>A0ABV1UE13</accession>